<proteinExistence type="predicted"/>
<evidence type="ECO:0000313" key="1">
    <source>
        <dbReference type="EMBL" id="GEV46379.1"/>
    </source>
</evidence>
<gene>
    <name evidence="1" type="ORF">Tci_118356</name>
</gene>
<dbReference type="AlphaFoldDB" id="A0A699GNS4"/>
<dbReference type="EMBL" id="BKCJ010024263">
    <property type="protein sequence ID" value="GEV46379.1"/>
    <property type="molecule type" value="Genomic_DNA"/>
</dbReference>
<accession>A0A699GNS4</accession>
<protein>
    <submittedName>
        <fullName evidence="1">Uncharacterized protein</fullName>
    </submittedName>
</protein>
<organism evidence="1">
    <name type="scientific">Tanacetum cinerariifolium</name>
    <name type="common">Dalmatian daisy</name>
    <name type="synonym">Chrysanthemum cinerariifolium</name>
    <dbReference type="NCBI Taxonomy" id="118510"/>
    <lineage>
        <taxon>Eukaryota</taxon>
        <taxon>Viridiplantae</taxon>
        <taxon>Streptophyta</taxon>
        <taxon>Embryophyta</taxon>
        <taxon>Tracheophyta</taxon>
        <taxon>Spermatophyta</taxon>
        <taxon>Magnoliopsida</taxon>
        <taxon>eudicotyledons</taxon>
        <taxon>Gunneridae</taxon>
        <taxon>Pentapetalae</taxon>
        <taxon>asterids</taxon>
        <taxon>campanulids</taxon>
        <taxon>Asterales</taxon>
        <taxon>Asteraceae</taxon>
        <taxon>Asteroideae</taxon>
        <taxon>Anthemideae</taxon>
        <taxon>Anthemidinae</taxon>
        <taxon>Tanacetum</taxon>
    </lineage>
</organism>
<sequence length="133" mass="15046">MDDLYNNIKVYEAEIKGQSSSSSNSHNVAFVSSENISNINKTVNATHDIPAAGSKEQPSVSSYADDIDTDDLEEMDLKWQMAMITMRVKKFMKKTERNLNFNGKEPVGFDKTRVECYNLNFNSSPTSSYITHF</sequence>
<comment type="caution">
    <text evidence="1">The sequence shown here is derived from an EMBL/GenBank/DDBJ whole genome shotgun (WGS) entry which is preliminary data.</text>
</comment>
<name>A0A699GNS4_TANCI</name>
<reference evidence="1" key="1">
    <citation type="journal article" date="2019" name="Sci. Rep.">
        <title>Draft genome of Tanacetum cinerariifolium, the natural source of mosquito coil.</title>
        <authorList>
            <person name="Yamashiro T."/>
            <person name="Shiraishi A."/>
            <person name="Satake H."/>
            <person name="Nakayama K."/>
        </authorList>
    </citation>
    <scope>NUCLEOTIDE SEQUENCE</scope>
</reference>